<sequence>MSEKFRIGMILFPDLTQLDLTGPYEVFSRMPDSEILLLAETKEAVRSEKGLSILPDRTWEEVSDLDLVFVPGGIGVNPMMENENLLSWIRARSESCKYMTSVCTGSLVLAAAGVLDGYKATTHWLSLPVLELFPEIGISTDRVVIDRNRITGGGITAGIDFALRVVSEIRGSEAAQEIQLMMEYNPDPPFRSGHPSVSPPSLVDKIRESRKKAQDLRMEIAKRAISDRRK</sequence>
<dbReference type="InterPro" id="IPR052158">
    <property type="entry name" value="INH-QAR"/>
</dbReference>
<name>A0A2M9ZG76_9LEPT</name>
<dbReference type="Proteomes" id="UP000231912">
    <property type="component" value="Unassembled WGS sequence"/>
</dbReference>
<dbReference type="EMBL" id="NPDT01000001">
    <property type="protein sequence ID" value="PJZ67423.1"/>
    <property type="molecule type" value="Genomic_DNA"/>
</dbReference>
<evidence type="ECO:0000313" key="3">
    <source>
        <dbReference type="Proteomes" id="UP000231912"/>
    </source>
</evidence>
<dbReference type="GO" id="GO:0006355">
    <property type="term" value="P:regulation of DNA-templated transcription"/>
    <property type="evidence" value="ECO:0007669"/>
    <property type="project" value="TreeGrafter"/>
</dbReference>
<dbReference type="Gene3D" id="3.40.50.880">
    <property type="match status" value="1"/>
</dbReference>
<dbReference type="PANTHER" id="PTHR43130">
    <property type="entry name" value="ARAC-FAMILY TRANSCRIPTIONAL REGULATOR"/>
    <property type="match status" value="1"/>
</dbReference>
<protein>
    <submittedName>
        <fullName evidence="2">Thiamine biosynthesis protein ThiJ</fullName>
    </submittedName>
</protein>
<organism evidence="2 3">
    <name type="scientific">Leptospira wolffii</name>
    <dbReference type="NCBI Taxonomy" id="409998"/>
    <lineage>
        <taxon>Bacteria</taxon>
        <taxon>Pseudomonadati</taxon>
        <taxon>Spirochaetota</taxon>
        <taxon>Spirochaetia</taxon>
        <taxon>Leptospirales</taxon>
        <taxon>Leptospiraceae</taxon>
        <taxon>Leptospira</taxon>
    </lineage>
</organism>
<dbReference type="PANTHER" id="PTHR43130:SF2">
    <property type="entry name" value="DJ-1_PFPI DOMAIN-CONTAINING PROTEIN"/>
    <property type="match status" value="1"/>
</dbReference>
<gene>
    <name evidence="2" type="ORF">CH371_05210</name>
</gene>
<comment type="caution">
    <text evidence="2">The sequence shown here is derived from an EMBL/GenBank/DDBJ whole genome shotgun (WGS) entry which is preliminary data.</text>
</comment>
<dbReference type="SUPFAM" id="SSF52317">
    <property type="entry name" value="Class I glutamine amidotransferase-like"/>
    <property type="match status" value="1"/>
</dbReference>
<evidence type="ECO:0000313" key="2">
    <source>
        <dbReference type="EMBL" id="PJZ67423.1"/>
    </source>
</evidence>
<dbReference type="InterPro" id="IPR029062">
    <property type="entry name" value="Class_I_gatase-like"/>
</dbReference>
<dbReference type="InterPro" id="IPR002818">
    <property type="entry name" value="DJ-1/PfpI"/>
</dbReference>
<evidence type="ECO:0000259" key="1">
    <source>
        <dbReference type="Pfam" id="PF01965"/>
    </source>
</evidence>
<dbReference type="Pfam" id="PF01965">
    <property type="entry name" value="DJ-1_PfpI"/>
    <property type="match status" value="1"/>
</dbReference>
<feature type="domain" description="DJ-1/PfpI" evidence="1">
    <location>
        <begin position="6"/>
        <end position="167"/>
    </location>
</feature>
<accession>A0A2M9ZG76</accession>
<proteinExistence type="predicted"/>
<dbReference type="CDD" id="cd03139">
    <property type="entry name" value="GATase1_PfpI_2"/>
    <property type="match status" value="1"/>
</dbReference>
<dbReference type="AlphaFoldDB" id="A0A2M9ZG76"/>
<reference evidence="2 3" key="1">
    <citation type="submission" date="2017-07" db="EMBL/GenBank/DDBJ databases">
        <title>Leptospira spp. isolated from tropical soils.</title>
        <authorList>
            <person name="Thibeaux R."/>
            <person name="Iraola G."/>
            <person name="Ferres I."/>
            <person name="Bierque E."/>
            <person name="Girault D."/>
            <person name="Soupe-Gilbert M.-E."/>
            <person name="Picardeau M."/>
            <person name="Goarant C."/>
        </authorList>
    </citation>
    <scope>NUCLEOTIDE SEQUENCE [LARGE SCALE GENOMIC DNA]</scope>
    <source>
        <strain evidence="2 3">FH2-C-A2</strain>
    </source>
</reference>